<name>A0ABX0JAG9_9BACL</name>
<keyword evidence="2" id="KW-0540">Nuclease</keyword>
<dbReference type="RefSeq" id="WP_166153704.1">
    <property type="nucleotide sequence ID" value="NZ_JAAOIW010000012.1"/>
</dbReference>
<keyword evidence="3" id="KW-1185">Reference proteome</keyword>
<evidence type="ECO:0000313" key="2">
    <source>
        <dbReference type="EMBL" id="NHN33389.1"/>
    </source>
</evidence>
<protein>
    <submittedName>
        <fullName evidence="2">HNH endonuclease</fullName>
    </submittedName>
</protein>
<organism evidence="2 3">
    <name type="scientific">Paenibacillus agricola</name>
    <dbReference type="NCBI Taxonomy" id="2716264"/>
    <lineage>
        <taxon>Bacteria</taxon>
        <taxon>Bacillati</taxon>
        <taxon>Bacillota</taxon>
        <taxon>Bacilli</taxon>
        <taxon>Bacillales</taxon>
        <taxon>Paenibacillaceae</taxon>
        <taxon>Paenibacillus</taxon>
    </lineage>
</organism>
<dbReference type="Proteomes" id="UP001165962">
    <property type="component" value="Unassembled WGS sequence"/>
</dbReference>
<proteinExistence type="predicted"/>
<evidence type="ECO:0000259" key="1">
    <source>
        <dbReference type="Pfam" id="PF01844"/>
    </source>
</evidence>
<evidence type="ECO:0000313" key="3">
    <source>
        <dbReference type="Proteomes" id="UP001165962"/>
    </source>
</evidence>
<dbReference type="InterPro" id="IPR002711">
    <property type="entry name" value="HNH"/>
</dbReference>
<dbReference type="Gene3D" id="1.10.30.50">
    <property type="match status" value="1"/>
</dbReference>
<reference evidence="2" key="1">
    <citation type="submission" date="2020-03" db="EMBL/GenBank/DDBJ databases">
        <title>Draft sequencing of Paenibacilllus sp. S3N08.</title>
        <authorList>
            <person name="Kim D.-U."/>
        </authorList>
    </citation>
    <scope>NUCLEOTIDE SEQUENCE</scope>
    <source>
        <strain evidence="2">S3N08</strain>
    </source>
</reference>
<sequence>MDIPAWVKELIFSRDQGICVVCSSSLTYWITELSENNFEHMVPLALSGANDVSNMQLICTT</sequence>
<keyword evidence="2" id="KW-0255">Endonuclease</keyword>
<dbReference type="GO" id="GO:0004519">
    <property type="term" value="F:endonuclease activity"/>
    <property type="evidence" value="ECO:0007669"/>
    <property type="project" value="UniProtKB-KW"/>
</dbReference>
<feature type="domain" description="HNH" evidence="1">
    <location>
        <begin position="19"/>
        <end position="60"/>
    </location>
</feature>
<accession>A0ABX0JAG9</accession>
<dbReference type="EMBL" id="JAAOIW010000012">
    <property type="protein sequence ID" value="NHN33389.1"/>
    <property type="molecule type" value="Genomic_DNA"/>
</dbReference>
<dbReference type="Pfam" id="PF01844">
    <property type="entry name" value="HNH"/>
    <property type="match status" value="1"/>
</dbReference>
<keyword evidence="2" id="KW-0378">Hydrolase</keyword>
<gene>
    <name evidence="2" type="ORF">G9U52_26610</name>
</gene>
<comment type="caution">
    <text evidence="2">The sequence shown here is derived from an EMBL/GenBank/DDBJ whole genome shotgun (WGS) entry which is preliminary data.</text>
</comment>